<gene>
    <name evidence="2" type="ordered locus">Sph21_0278</name>
</gene>
<dbReference type="HOGENOM" id="CLU_1874118_0_0_10"/>
<dbReference type="AlphaFoldDB" id="F4C149"/>
<accession>F4C149</accession>
<proteinExistence type="predicted"/>
<dbReference type="Pfam" id="PF26622">
    <property type="entry name" value="DUF8199"/>
    <property type="match status" value="1"/>
</dbReference>
<dbReference type="EMBL" id="CP002584">
    <property type="protein sequence ID" value="ADZ76860.1"/>
    <property type="molecule type" value="Genomic_DNA"/>
</dbReference>
<evidence type="ECO:0000313" key="2">
    <source>
        <dbReference type="EMBL" id="ADZ76860.1"/>
    </source>
</evidence>
<dbReference type="STRING" id="743722.Sph21_0278"/>
<organism evidence="2">
    <name type="scientific">Sphingobacterium sp. (strain 21)</name>
    <dbReference type="NCBI Taxonomy" id="743722"/>
    <lineage>
        <taxon>Bacteria</taxon>
        <taxon>Pseudomonadati</taxon>
        <taxon>Bacteroidota</taxon>
        <taxon>Sphingobacteriia</taxon>
        <taxon>Sphingobacteriales</taxon>
        <taxon>Sphingobacteriaceae</taxon>
        <taxon>Sphingobacterium</taxon>
    </lineage>
</organism>
<protein>
    <submittedName>
        <fullName evidence="2">Uncharacterized protein</fullName>
    </submittedName>
</protein>
<sequence length="136" mass="15320">MRKVGAINFAAFYLLLTTGLFVCILHCSGNYLFKDESSTSLAHNSDSKEHKSKKSCDKGKDCDCCKEHGEYVIKENITTQKQTLDGPGLYCLLGQEKRFLYTFNATEVKLQVCSMDTGPPKVRKKPIYILNQTLLI</sequence>
<dbReference type="KEGG" id="shg:Sph21_0278"/>
<feature type="transmembrane region" description="Helical" evidence="1">
    <location>
        <begin position="12"/>
        <end position="33"/>
    </location>
</feature>
<dbReference type="InterPro" id="IPR058512">
    <property type="entry name" value="DUF8199"/>
</dbReference>
<keyword evidence="1" id="KW-0812">Transmembrane</keyword>
<keyword evidence="1" id="KW-1133">Transmembrane helix</keyword>
<evidence type="ECO:0000256" key="1">
    <source>
        <dbReference type="SAM" id="Phobius"/>
    </source>
</evidence>
<keyword evidence="1" id="KW-0472">Membrane</keyword>
<name>F4C149_SPHS2</name>
<reference evidence="2" key="1">
    <citation type="submission" date="2011-03" db="EMBL/GenBank/DDBJ databases">
        <title>Complete sequence of Sphingobacterium sp. 21.</title>
        <authorList>
            <consortium name="US DOE Joint Genome Institute"/>
            <person name="Lucas S."/>
            <person name="Copeland A."/>
            <person name="Lapidus A."/>
            <person name="Cheng J.-F."/>
            <person name="Goodwin L."/>
            <person name="Pitluck S."/>
            <person name="Davenport K."/>
            <person name="Detter J.C."/>
            <person name="Han C."/>
            <person name="Tapia R."/>
            <person name="Land M."/>
            <person name="Hauser L."/>
            <person name="Kyrpides N."/>
            <person name="Ivanova N."/>
            <person name="Ovchinnikova G."/>
            <person name="Pagani I."/>
            <person name="Siebers A.K."/>
            <person name="Allgaier M."/>
            <person name="Thelen M.P."/>
            <person name="Hugenholtz P."/>
            <person name="Woyke T."/>
        </authorList>
    </citation>
    <scope>NUCLEOTIDE SEQUENCE</scope>
    <source>
        <strain evidence="2">21</strain>
    </source>
</reference>